<dbReference type="Pfam" id="PF01757">
    <property type="entry name" value="Acyl_transf_3"/>
    <property type="match status" value="1"/>
</dbReference>
<dbReference type="EMBL" id="AZFW01000011">
    <property type="protein sequence ID" value="KRM29732.1"/>
    <property type="molecule type" value="Genomic_DNA"/>
</dbReference>
<evidence type="ECO:0000259" key="8">
    <source>
        <dbReference type="Pfam" id="PF01757"/>
    </source>
</evidence>
<reference evidence="9 10" key="1">
    <citation type="journal article" date="2015" name="Genome Announc.">
        <title>Expanding the biotechnology potential of lactobacilli through comparative genomics of 213 strains and associated genera.</title>
        <authorList>
            <person name="Sun Z."/>
            <person name="Harris H.M."/>
            <person name="McCann A."/>
            <person name="Guo C."/>
            <person name="Argimon S."/>
            <person name="Zhang W."/>
            <person name="Yang X."/>
            <person name="Jeffery I.B."/>
            <person name="Cooney J.C."/>
            <person name="Kagawa T.F."/>
            <person name="Liu W."/>
            <person name="Song Y."/>
            <person name="Salvetti E."/>
            <person name="Wrobel A."/>
            <person name="Rasinkangas P."/>
            <person name="Parkhill J."/>
            <person name="Rea M.C."/>
            <person name="O'Sullivan O."/>
            <person name="Ritari J."/>
            <person name="Douillard F.P."/>
            <person name="Paul Ross R."/>
            <person name="Yang R."/>
            <person name="Briner A.E."/>
            <person name="Felis G.E."/>
            <person name="de Vos W.M."/>
            <person name="Barrangou R."/>
            <person name="Klaenhammer T.R."/>
            <person name="Caufield P.W."/>
            <person name="Cui Y."/>
            <person name="Zhang H."/>
            <person name="O'Toole P.W."/>
        </authorList>
    </citation>
    <scope>NUCLEOTIDE SEQUENCE [LARGE SCALE GENOMIC DNA]</scope>
    <source>
        <strain evidence="9 10">DSM 16991</strain>
    </source>
</reference>
<dbReference type="GO" id="GO:0009246">
    <property type="term" value="P:enterobacterial common antigen biosynthetic process"/>
    <property type="evidence" value="ECO:0007669"/>
    <property type="project" value="TreeGrafter"/>
</dbReference>
<accession>A0A0R1XMM0</accession>
<comment type="similarity">
    <text evidence="2">Belongs to the acyltransferase 3 family.</text>
</comment>
<protein>
    <submittedName>
        <fullName evidence="9">Acyltransferase</fullName>
    </submittedName>
</protein>
<feature type="transmembrane region" description="Helical" evidence="7">
    <location>
        <begin position="201"/>
        <end position="223"/>
    </location>
</feature>
<dbReference type="PANTHER" id="PTHR40074:SF2">
    <property type="entry name" value="O-ACETYLTRANSFERASE WECH"/>
    <property type="match status" value="1"/>
</dbReference>
<comment type="caution">
    <text evidence="9">The sequence shown here is derived from an EMBL/GenBank/DDBJ whole genome shotgun (WGS) entry which is preliminary data.</text>
</comment>
<evidence type="ECO:0000256" key="7">
    <source>
        <dbReference type="SAM" id="Phobius"/>
    </source>
</evidence>
<dbReference type="eggNOG" id="COG1835">
    <property type="taxonomic scope" value="Bacteria"/>
</dbReference>
<gene>
    <name evidence="9" type="ORF">FC91_GL000437</name>
</gene>
<dbReference type="GO" id="GO:0016413">
    <property type="term" value="F:O-acetyltransferase activity"/>
    <property type="evidence" value="ECO:0007669"/>
    <property type="project" value="TreeGrafter"/>
</dbReference>
<name>A0A0R1XMM0_9LACO</name>
<proteinExistence type="inferred from homology"/>
<evidence type="ECO:0000256" key="1">
    <source>
        <dbReference type="ARBA" id="ARBA00004651"/>
    </source>
</evidence>
<feature type="transmembrane region" description="Helical" evidence="7">
    <location>
        <begin position="344"/>
        <end position="368"/>
    </location>
</feature>
<evidence type="ECO:0000313" key="9">
    <source>
        <dbReference type="EMBL" id="KRM29732.1"/>
    </source>
</evidence>
<keyword evidence="9" id="KW-0012">Acyltransferase</keyword>
<evidence type="ECO:0000256" key="5">
    <source>
        <dbReference type="ARBA" id="ARBA00022989"/>
    </source>
</evidence>
<keyword evidence="5 7" id="KW-1133">Transmembrane helix</keyword>
<dbReference type="PANTHER" id="PTHR40074">
    <property type="entry name" value="O-ACETYLTRANSFERASE WECH"/>
    <property type="match status" value="1"/>
</dbReference>
<evidence type="ECO:0000256" key="4">
    <source>
        <dbReference type="ARBA" id="ARBA00022692"/>
    </source>
</evidence>
<dbReference type="AlphaFoldDB" id="A0A0R1XMM0"/>
<feature type="transmembrane region" description="Helical" evidence="7">
    <location>
        <begin position="101"/>
        <end position="125"/>
    </location>
</feature>
<dbReference type="OrthoDB" id="65129at2"/>
<feature type="domain" description="Acyltransferase 3" evidence="8">
    <location>
        <begin position="17"/>
        <end position="367"/>
    </location>
</feature>
<evidence type="ECO:0000256" key="2">
    <source>
        <dbReference type="ARBA" id="ARBA00007400"/>
    </source>
</evidence>
<feature type="transmembrane region" description="Helical" evidence="7">
    <location>
        <begin position="21"/>
        <end position="39"/>
    </location>
</feature>
<organism evidence="9 10">
    <name type="scientific">Schleiferilactobacillus harbinensis DSM 16991</name>
    <dbReference type="NCBI Taxonomy" id="1122147"/>
    <lineage>
        <taxon>Bacteria</taxon>
        <taxon>Bacillati</taxon>
        <taxon>Bacillota</taxon>
        <taxon>Bacilli</taxon>
        <taxon>Lactobacillales</taxon>
        <taxon>Lactobacillaceae</taxon>
        <taxon>Schleiferilactobacillus</taxon>
    </lineage>
</organism>
<dbReference type="InterPro" id="IPR002656">
    <property type="entry name" value="Acyl_transf_3_dom"/>
</dbReference>
<feature type="transmembrane region" description="Helical" evidence="7">
    <location>
        <begin position="170"/>
        <end position="189"/>
    </location>
</feature>
<keyword evidence="6 7" id="KW-0472">Membrane</keyword>
<keyword evidence="4 7" id="KW-0812">Transmembrane</keyword>
<feature type="transmembrane region" description="Helical" evidence="7">
    <location>
        <begin position="140"/>
        <end position="161"/>
    </location>
</feature>
<feature type="transmembrane region" description="Helical" evidence="7">
    <location>
        <begin position="316"/>
        <end position="338"/>
    </location>
</feature>
<dbReference type="PATRIC" id="fig|1122147.4.peg.455"/>
<feature type="transmembrane region" description="Helical" evidence="7">
    <location>
        <begin position="276"/>
        <end position="295"/>
    </location>
</feature>
<comment type="subcellular location">
    <subcellularLocation>
        <location evidence="1">Cell membrane</location>
        <topology evidence="1">Multi-pass membrane protein</topology>
    </subcellularLocation>
</comment>
<feature type="transmembrane region" description="Helical" evidence="7">
    <location>
        <begin position="59"/>
        <end position="80"/>
    </location>
</feature>
<dbReference type="RefSeq" id="WP_027828379.1">
    <property type="nucleotide sequence ID" value="NZ_AUEH01000018.1"/>
</dbReference>
<evidence type="ECO:0000256" key="3">
    <source>
        <dbReference type="ARBA" id="ARBA00022475"/>
    </source>
</evidence>
<dbReference type="Proteomes" id="UP000050949">
    <property type="component" value="Unassembled WGS sequence"/>
</dbReference>
<feature type="transmembrane region" description="Helical" evidence="7">
    <location>
        <begin position="235"/>
        <end position="256"/>
    </location>
</feature>
<evidence type="ECO:0000256" key="6">
    <source>
        <dbReference type="ARBA" id="ARBA00023136"/>
    </source>
</evidence>
<keyword evidence="3" id="KW-1003">Cell membrane</keyword>
<dbReference type="GO" id="GO:0005886">
    <property type="term" value="C:plasma membrane"/>
    <property type="evidence" value="ECO:0007669"/>
    <property type="project" value="UniProtKB-SubCell"/>
</dbReference>
<evidence type="ECO:0000313" key="10">
    <source>
        <dbReference type="Proteomes" id="UP000050949"/>
    </source>
</evidence>
<keyword evidence="9" id="KW-0808">Transferase</keyword>
<sequence>MTETPAPAKKGHRPYLHEVDLMRVIFIGGVLLNHTTTAFQTNMSSTSGQRLGLLATHLMIHFTRMGFMFMTGLVLALAYFSKDIHWPVFYLKRFKTVTVPYVLWNTILLVGATALGVGAFTWAAFGSTYLSALLHGDQFYLYYLMVTMQLYLAFPLLRLLFKKTAHHGRILLISFVAQLAIVSFIKYGLPTINTSNWLWWFKAYGVNVVTYQFYFIAGTYTMLHYQQIVDFIDQHIRVIASLTAALSIGTIGLYAFNRLVLGLNHTAAVSPHQPYMVVYDGLMIMTVFWLGRRYAQWRQTTQHRGLDQLIQNGAKVSFGIYLCQTIAVSLLSGILGQLHLSDTALLLLLPLGYAFVLGLSFLIAWFCYRVPPFGWLIGRPQPWHAGKKGVLHYEHTHRSSVSATDQ</sequence>